<dbReference type="AlphaFoldDB" id="A0AAV4CZE3"/>
<organism evidence="2 3">
    <name type="scientific">Plakobranchus ocellatus</name>
    <dbReference type="NCBI Taxonomy" id="259542"/>
    <lineage>
        <taxon>Eukaryota</taxon>
        <taxon>Metazoa</taxon>
        <taxon>Spiralia</taxon>
        <taxon>Lophotrochozoa</taxon>
        <taxon>Mollusca</taxon>
        <taxon>Gastropoda</taxon>
        <taxon>Heterobranchia</taxon>
        <taxon>Euthyneura</taxon>
        <taxon>Panpulmonata</taxon>
        <taxon>Sacoglossa</taxon>
        <taxon>Placobranchoidea</taxon>
        <taxon>Plakobranchidae</taxon>
        <taxon>Plakobranchus</taxon>
    </lineage>
</organism>
<feature type="transmembrane region" description="Helical" evidence="1">
    <location>
        <begin position="233"/>
        <end position="249"/>
    </location>
</feature>
<dbReference type="PANTHER" id="PTHR33802">
    <property type="entry name" value="SI:CH211-161H7.5-RELATED"/>
    <property type="match status" value="1"/>
</dbReference>
<dbReference type="PANTHER" id="PTHR33802:SF1">
    <property type="entry name" value="XK-RELATED PROTEIN"/>
    <property type="match status" value="1"/>
</dbReference>
<keyword evidence="3" id="KW-1185">Reference proteome</keyword>
<reference evidence="2 3" key="1">
    <citation type="journal article" date="2021" name="Elife">
        <title>Chloroplast acquisition without the gene transfer in kleptoplastic sea slugs, Plakobranchus ocellatus.</title>
        <authorList>
            <person name="Maeda T."/>
            <person name="Takahashi S."/>
            <person name="Yoshida T."/>
            <person name="Shimamura S."/>
            <person name="Takaki Y."/>
            <person name="Nagai Y."/>
            <person name="Toyoda A."/>
            <person name="Suzuki Y."/>
            <person name="Arimoto A."/>
            <person name="Ishii H."/>
            <person name="Satoh N."/>
            <person name="Nishiyama T."/>
            <person name="Hasebe M."/>
            <person name="Maruyama T."/>
            <person name="Minagawa J."/>
            <person name="Obokata J."/>
            <person name="Shigenobu S."/>
        </authorList>
    </citation>
    <scope>NUCLEOTIDE SEQUENCE [LARGE SCALE GENOMIC DNA]</scope>
</reference>
<name>A0AAV4CZE3_9GAST</name>
<evidence type="ECO:0000313" key="2">
    <source>
        <dbReference type="EMBL" id="GFO37274.1"/>
    </source>
</evidence>
<comment type="caution">
    <text evidence="2">The sequence shown here is derived from an EMBL/GenBank/DDBJ whole genome shotgun (WGS) entry which is preliminary data.</text>
</comment>
<feature type="transmembrane region" description="Helical" evidence="1">
    <location>
        <begin position="125"/>
        <end position="145"/>
    </location>
</feature>
<keyword evidence="1" id="KW-0812">Transmembrane</keyword>
<proteinExistence type="predicted"/>
<evidence type="ECO:0000313" key="3">
    <source>
        <dbReference type="Proteomes" id="UP000735302"/>
    </source>
</evidence>
<feature type="transmembrane region" description="Helical" evidence="1">
    <location>
        <begin position="166"/>
        <end position="193"/>
    </location>
</feature>
<dbReference type="Proteomes" id="UP000735302">
    <property type="component" value="Unassembled WGS sequence"/>
</dbReference>
<sequence length="311" mass="33886">MLYPTLAILNLLVMLVSFVINGFSGSGPDGTIFKNTTDDLSDYFATDITPAGWTFSIWGFIYAWQAAWVLYSVINICRRGYGEKPAYTNPEFLPPTVIVLSSVTSCLGIVWLISFDRLEVEVAFVALICYSLGMYAALVLSYRGLDKACPTLAQQGRTTEIWLTRALVHNGLAIQATWVSVATLLNLAMVLTYSGDKIASIKDAGTISLSVLTVGIAVFAATDLFLLDRYTRYTLTPYAVLVVALSGSISKNYSAGESNSVFTVVLLVIALLLAVIKLVVTIYKHFRKSRYLTTMEVTDDIGLNKGSGVMA</sequence>
<feature type="transmembrane region" description="Helical" evidence="1">
    <location>
        <begin position="92"/>
        <end position="113"/>
    </location>
</feature>
<keyword evidence="1" id="KW-0472">Membrane</keyword>
<keyword evidence="1" id="KW-1133">Transmembrane helix</keyword>
<accession>A0AAV4CZE3</accession>
<evidence type="ECO:0000256" key="1">
    <source>
        <dbReference type="SAM" id="Phobius"/>
    </source>
</evidence>
<protein>
    <submittedName>
        <fullName evidence="2">Uncharacterized protein</fullName>
    </submittedName>
</protein>
<gene>
    <name evidence="2" type="ORF">PoB_006377900</name>
</gene>
<dbReference type="EMBL" id="BLXT01007182">
    <property type="protein sequence ID" value="GFO37274.1"/>
    <property type="molecule type" value="Genomic_DNA"/>
</dbReference>
<feature type="transmembrane region" description="Helical" evidence="1">
    <location>
        <begin position="205"/>
        <end position="226"/>
    </location>
</feature>
<feature type="transmembrane region" description="Helical" evidence="1">
    <location>
        <begin position="261"/>
        <end position="280"/>
    </location>
</feature>
<feature type="transmembrane region" description="Helical" evidence="1">
    <location>
        <begin position="7"/>
        <end position="24"/>
    </location>
</feature>
<feature type="transmembrane region" description="Helical" evidence="1">
    <location>
        <begin position="51"/>
        <end position="71"/>
    </location>
</feature>